<keyword evidence="2 7" id="KW-0813">Transport</keyword>
<dbReference type="PANTHER" id="PTHR43744">
    <property type="entry name" value="ABC TRANSPORTER PERMEASE PROTEIN MG189-RELATED-RELATED"/>
    <property type="match status" value="1"/>
</dbReference>
<sequence length="291" mass="32865">MQVETAPKKIINEKTARLKKVARRTLIYIILIGFAIVNAYPIVWMIMNSFKSGQDFALNPFGLPTEWVWTNYIEAWFTANINTYFFNSVFVGVAAVLLTVLFGALASYFLARFKFRGQKVLYAFFILGLLVPIHATLVPMFILMQKINLIDTHLALIFPYIAFNLSITIFLLTSFMKSFPKEIEESAVMDGAGVFRIFWSIILPMTRPVLATAIIINFINNWNEFSFALVLINDDALRTLPLGLANFAGQHSTNYTAQMAALTIVLVPTIMFYLLMEKQIVQGMTQGAVKG</sequence>
<evidence type="ECO:0000256" key="1">
    <source>
        <dbReference type="ARBA" id="ARBA00004651"/>
    </source>
</evidence>
<evidence type="ECO:0000256" key="2">
    <source>
        <dbReference type="ARBA" id="ARBA00022448"/>
    </source>
</evidence>
<organism evidence="9 10">
    <name type="scientific">Alkalicoccobacillus plakortidis</name>
    <dbReference type="NCBI Taxonomy" id="444060"/>
    <lineage>
        <taxon>Bacteria</taxon>
        <taxon>Bacillati</taxon>
        <taxon>Bacillota</taxon>
        <taxon>Bacilli</taxon>
        <taxon>Bacillales</taxon>
        <taxon>Bacillaceae</taxon>
        <taxon>Alkalicoccobacillus</taxon>
    </lineage>
</organism>
<keyword evidence="6 7" id="KW-0472">Membrane</keyword>
<dbReference type="PROSITE" id="PS50928">
    <property type="entry name" value="ABC_TM1"/>
    <property type="match status" value="1"/>
</dbReference>
<reference evidence="9" key="1">
    <citation type="submission" date="2022-06" db="EMBL/GenBank/DDBJ databases">
        <title>Alkalicoccobacillus porphyridii sp. nov., isolated from a marine red alga, Porphyridium purpureum and reclassification of Shouchella plakortidis and Shouchella gibsonii as Alkalicoccobacillus plakortidis comb. nov. and Alkalicoccobacillus gibsonii comb. nov.</title>
        <authorList>
            <person name="Kim K.H."/>
            <person name="Lee J.K."/>
            <person name="Han D.M."/>
            <person name="Baek J.H."/>
            <person name="Jeon C.O."/>
        </authorList>
    </citation>
    <scope>NUCLEOTIDE SEQUENCE</scope>
    <source>
        <strain evidence="9">DSM 19153</strain>
    </source>
</reference>
<comment type="caution">
    <text evidence="9">The sequence shown here is derived from an EMBL/GenBank/DDBJ whole genome shotgun (WGS) entry which is preliminary data.</text>
</comment>
<dbReference type="CDD" id="cd06261">
    <property type="entry name" value="TM_PBP2"/>
    <property type="match status" value="1"/>
</dbReference>
<dbReference type="Proteomes" id="UP001203665">
    <property type="component" value="Unassembled WGS sequence"/>
</dbReference>
<feature type="transmembrane region" description="Helical" evidence="7">
    <location>
        <begin position="84"/>
        <end position="108"/>
    </location>
</feature>
<keyword evidence="5 7" id="KW-1133">Transmembrane helix</keyword>
<dbReference type="RefSeq" id="WP_251607206.1">
    <property type="nucleotide sequence ID" value="NZ_JAMQJY010000001.1"/>
</dbReference>
<dbReference type="Gene3D" id="1.10.3720.10">
    <property type="entry name" value="MetI-like"/>
    <property type="match status" value="1"/>
</dbReference>
<protein>
    <submittedName>
        <fullName evidence="9">Carbohydrate ABC transporter permease</fullName>
    </submittedName>
</protein>
<keyword evidence="3" id="KW-1003">Cell membrane</keyword>
<feature type="domain" description="ABC transmembrane type-1" evidence="8">
    <location>
        <begin position="85"/>
        <end position="276"/>
    </location>
</feature>
<feature type="transmembrane region" description="Helical" evidence="7">
    <location>
        <begin position="26"/>
        <end position="47"/>
    </location>
</feature>
<evidence type="ECO:0000256" key="4">
    <source>
        <dbReference type="ARBA" id="ARBA00022692"/>
    </source>
</evidence>
<evidence type="ECO:0000313" key="10">
    <source>
        <dbReference type="Proteomes" id="UP001203665"/>
    </source>
</evidence>
<evidence type="ECO:0000256" key="7">
    <source>
        <dbReference type="RuleBase" id="RU363032"/>
    </source>
</evidence>
<comment type="subcellular location">
    <subcellularLocation>
        <location evidence="1 7">Cell membrane</location>
        <topology evidence="1 7">Multi-pass membrane protein</topology>
    </subcellularLocation>
</comment>
<accession>A0ABT0XIY6</accession>
<evidence type="ECO:0000259" key="8">
    <source>
        <dbReference type="PROSITE" id="PS50928"/>
    </source>
</evidence>
<feature type="transmembrane region" description="Helical" evidence="7">
    <location>
        <begin position="120"/>
        <end position="142"/>
    </location>
</feature>
<dbReference type="Pfam" id="PF00528">
    <property type="entry name" value="BPD_transp_1"/>
    <property type="match status" value="1"/>
</dbReference>
<feature type="transmembrane region" description="Helical" evidence="7">
    <location>
        <begin position="197"/>
        <end position="219"/>
    </location>
</feature>
<gene>
    <name evidence="9" type="ORF">NDM98_10480</name>
</gene>
<evidence type="ECO:0000256" key="3">
    <source>
        <dbReference type="ARBA" id="ARBA00022475"/>
    </source>
</evidence>
<dbReference type="InterPro" id="IPR035906">
    <property type="entry name" value="MetI-like_sf"/>
</dbReference>
<keyword evidence="4 7" id="KW-0812">Transmembrane</keyword>
<evidence type="ECO:0000256" key="6">
    <source>
        <dbReference type="ARBA" id="ARBA00023136"/>
    </source>
</evidence>
<dbReference type="SUPFAM" id="SSF161098">
    <property type="entry name" value="MetI-like"/>
    <property type="match status" value="1"/>
</dbReference>
<feature type="transmembrane region" description="Helical" evidence="7">
    <location>
        <begin position="154"/>
        <end position="176"/>
    </location>
</feature>
<dbReference type="EMBL" id="JAMQJY010000001">
    <property type="protein sequence ID" value="MCM2675875.1"/>
    <property type="molecule type" value="Genomic_DNA"/>
</dbReference>
<proteinExistence type="inferred from homology"/>
<feature type="transmembrane region" description="Helical" evidence="7">
    <location>
        <begin position="255"/>
        <end position="276"/>
    </location>
</feature>
<keyword evidence="10" id="KW-1185">Reference proteome</keyword>
<dbReference type="PANTHER" id="PTHR43744:SF12">
    <property type="entry name" value="ABC TRANSPORTER PERMEASE PROTEIN MG189-RELATED"/>
    <property type="match status" value="1"/>
</dbReference>
<evidence type="ECO:0000256" key="5">
    <source>
        <dbReference type="ARBA" id="ARBA00022989"/>
    </source>
</evidence>
<dbReference type="InterPro" id="IPR000515">
    <property type="entry name" value="MetI-like"/>
</dbReference>
<name>A0ABT0XIY6_9BACI</name>
<evidence type="ECO:0000313" key="9">
    <source>
        <dbReference type="EMBL" id="MCM2675875.1"/>
    </source>
</evidence>
<comment type="similarity">
    <text evidence="7">Belongs to the binding-protein-dependent transport system permease family.</text>
</comment>